<gene>
    <name evidence="1" type="ORF">PROFUN_00115</name>
</gene>
<protein>
    <submittedName>
        <fullName evidence="1">Uncharacterized protein</fullName>
    </submittedName>
</protein>
<accession>A0A2P6P0P4</accession>
<comment type="caution">
    <text evidence="1">The sequence shown here is derived from an EMBL/GenBank/DDBJ whole genome shotgun (WGS) entry which is preliminary data.</text>
</comment>
<evidence type="ECO:0000313" key="1">
    <source>
        <dbReference type="EMBL" id="PRP89773.1"/>
    </source>
</evidence>
<organism evidence="1 2">
    <name type="scientific">Planoprotostelium fungivorum</name>
    <dbReference type="NCBI Taxonomy" id="1890364"/>
    <lineage>
        <taxon>Eukaryota</taxon>
        <taxon>Amoebozoa</taxon>
        <taxon>Evosea</taxon>
        <taxon>Variosea</taxon>
        <taxon>Cavosteliida</taxon>
        <taxon>Cavosteliaceae</taxon>
        <taxon>Planoprotostelium</taxon>
    </lineage>
</organism>
<dbReference type="EMBL" id="MDYQ01000001">
    <property type="protein sequence ID" value="PRP89773.1"/>
    <property type="molecule type" value="Genomic_DNA"/>
</dbReference>
<reference evidence="1 2" key="1">
    <citation type="journal article" date="2018" name="Genome Biol. Evol.">
        <title>Multiple Roots of Fruiting Body Formation in Amoebozoa.</title>
        <authorList>
            <person name="Hillmann F."/>
            <person name="Forbes G."/>
            <person name="Novohradska S."/>
            <person name="Ferling I."/>
            <person name="Riege K."/>
            <person name="Groth M."/>
            <person name="Westermann M."/>
            <person name="Marz M."/>
            <person name="Spaller T."/>
            <person name="Winckler T."/>
            <person name="Schaap P."/>
            <person name="Glockner G."/>
        </authorList>
    </citation>
    <scope>NUCLEOTIDE SEQUENCE [LARGE SCALE GENOMIC DNA]</scope>
    <source>
        <strain evidence="1 2">Jena</strain>
    </source>
</reference>
<name>A0A2P6P0P4_9EUKA</name>
<evidence type="ECO:0000313" key="2">
    <source>
        <dbReference type="Proteomes" id="UP000241769"/>
    </source>
</evidence>
<keyword evidence="2" id="KW-1185">Reference proteome</keyword>
<sequence length="70" mass="7980">MALGLALREDTASSQISDYALITLWEEISRMHGATRERNHPHCSFWENSLLTSTWLIDGEQHLIVAWAAQ</sequence>
<dbReference type="Proteomes" id="UP000241769">
    <property type="component" value="Unassembled WGS sequence"/>
</dbReference>
<dbReference type="InParanoid" id="A0A2P6P0P4"/>
<proteinExistence type="predicted"/>
<dbReference type="AlphaFoldDB" id="A0A2P6P0P4"/>